<evidence type="ECO:0000259" key="4">
    <source>
        <dbReference type="PROSITE" id="PS51304"/>
    </source>
</evidence>
<accession>A0A8S9ZTH9</accession>
<feature type="signal peptide" evidence="3">
    <location>
        <begin position="1"/>
        <end position="21"/>
    </location>
</feature>
<dbReference type="SMART" id="SM00908">
    <property type="entry name" value="Gal-bind_lectin"/>
    <property type="match status" value="2"/>
</dbReference>
<keyword evidence="6" id="KW-1185">Reference proteome</keyword>
<dbReference type="Pfam" id="PF00337">
    <property type="entry name" value="Gal-bind_lectin"/>
    <property type="match status" value="2"/>
</dbReference>
<protein>
    <recommendedName>
        <fullName evidence="2">Galectin</fullName>
    </recommendedName>
</protein>
<dbReference type="GO" id="GO:0030246">
    <property type="term" value="F:carbohydrate binding"/>
    <property type="evidence" value="ECO:0007669"/>
    <property type="project" value="UniProtKB-UniRule"/>
</dbReference>
<evidence type="ECO:0000313" key="5">
    <source>
        <dbReference type="EMBL" id="KAF7636559.1"/>
    </source>
</evidence>
<dbReference type="InterPro" id="IPR013320">
    <property type="entry name" value="ConA-like_dom_sf"/>
</dbReference>
<dbReference type="PANTHER" id="PTHR11346:SF180">
    <property type="entry name" value="GALECTIN"/>
    <property type="match status" value="1"/>
</dbReference>
<dbReference type="Gene3D" id="2.60.120.200">
    <property type="match status" value="2"/>
</dbReference>
<feature type="domain" description="Galectin" evidence="4">
    <location>
        <begin position="193"/>
        <end position="318"/>
    </location>
</feature>
<dbReference type="InterPro" id="IPR001079">
    <property type="entry name" value="Galectin_CRD"/>
</dbReference>
<sequence>MSNKLILTLFVFFFYFPQFYAKEQEKIIGGEDPEDILRYQQYVNEQNYHVPFKTRISEPFREYQTVHAVGKIKSDPRRVDLNFYKGGNEDDDMPLHLSVRFDEGLFKGKIVFNTFVNKNWSEPEERVDSPYKPDEEFDIRVRILPGKFQVFGNRIELGTFEQRIPLYGVNHVALLGDLKSLRVFHYGGTKFPNPYNAIAKLLPGMRLDISAMPLGNRVNFNLYKANNDIALHISIRYSEGIIVRNSLMSRQWGDQEIEGNLPLAKNEIFDLTIIHEPADFLILFNGKKFCTFRHRSQNLDIETLEVDGMFELHTVTINNAR</sequence>
<name>A0A8S9ZTH9_9BILA</name>
<dbReference type="InterPro" id="IPR044156">
    <property type="entry name" value="Galectin-like"/>
</dbReference>
<evidence type="ECO:0000256" key="2">
    <source>
        <dbReference type="RuleBase" id="RU102079"/>
    </source>
</evidence>
<dbReference type="CDD" id="cd00070">
    <property type="entry name" value="GLECT"/>
    <property type="match status" value="2"/>
</dbReference>
<reference evidence="5" key="1">
    <citation type="journal article" date="2020" name="Ecol. Evol.">
        <title>Genome structure and content of the rice root-knot nematode (Meloidogyne graminicola).</title>
        <authorList>
            <person name="Phan N.T."/>
            <person name="Danchin E.G.J."/>
            <person name="Klopp C."/>
            <person name="Perfus-Barbeoch L."/>
            <person name="Kozlowski D.K."/>
            <person name="Koutsovoulos G.D."/>
            <person name="Lopez-Roques C."/>
            <person name="Bouchez O."/>
            <person name="Zahm M."/>
            <person name="Besnard G."/>
            <person name="Bellafiore S."/>
        </authorList>
    </citation>
    <scope>NUCLEOTIDE SEQUENCE</scope>
    <source>
        <strain evidence="5">VN-18</strain>
    </source>
</reference>
<dbReference type="EMBL" id="JABEBT010000028">
    <property type="protein sequence ID" value="KAF7636559.1"/>
    <property type="molecule type" value="Genomic_DNA"/>
</dbReference>
<feature type="chain" id="PRO_5035763099" description="Galectin" evidence="3">
    <location>
        <begin position="22"/>
        <end position="321"/>
    </location>
</feature>
<dbReference type="AlphaFoldDB" id="A0A8S9ZTH9"/>
<organism evidence="5 6">
    <name type="scientific">Meloidogyne graminicola</name>
    <dbReference type="NCBI Taxonomy" id="189291"/>
    <lineage>
        <taxon>Eukaryota</taxon>
        <taxon>Metazoa</taxon>
        <taxon>Ecdysozoa</taxon>
        <taxon>Nematoda</taxon>
        <taxon>Chromadorea</taxon>
        <taxon>Rhabditida</taxon>
        <taxon>Tylenchina</taxon>
        <taxon>Tylenchomorpha</taxon>
        <taxon>Tylenchoidea</taxon>
        <taxon>Meloidogynidae</taxon>
        <taxon>Meloidogyninae</taxon>
        <taxon>Meloidogyne</taxon>
    </lineage>
</organism>
<evidence type="ECO:0000256" key="3">
    <source>
        <dbReference type="SAM" id="SignalP"/>
    </source>
</evidence>
<proteinExistence type="predicted"/>
<dbReference type="PROSITE" id="PS51304">
    <property type="entry name" value="GALECTIN"/>
    <property type="match status" value="2"/>
</dbReference>
<dbReference type="Proteomes" id="UP000605970">
    <property type="component" value="Unassembled WGS sequence"/>
</dbReference>
<keyword evidence="1 2" id="KW-0430">Lectin</keyword>
<comment type="caution">
    <text evidence="5">The sequence shown here is derived from an EMBL/GenBank/DDBJ whole genome shotgun (WGS) entry which is preliminary data.</text>
</comment>
<dbReference type="PANTHER" id="PTHR11346">
    <property type="entry name" value="GALECTIN"/>
    <property type="match status" value="1"/>
</dbReference>
<evidence type="ECO:0000256" key="1">
    <source>
        <dbReference type="ARBA" id="ARBA00022734"/>
    </source>
</evidence>
<dbReference type="SMART" id="SM00276">
    <property type="entry name" value="GLECT"/>
    <property type="match status" value="2"/>
</dbReference>
<keyword evidence="3" id="KW-0732">Signal</keyword>
<evidence type="ECO:0000313" key="6">
    <source>
        <dbReference type="Proteomes" id="UP000605970"/>
    </source>
</evidence>
<dbReference type="OrthoDB" id="3053196at2759"/>
<gene>
    <name evidence="5" type="ORF">Mgra_00003948</name>
</gene>
<feature type="domain" description="Galectin" evidence="4">
    <location>
        <begin position="52"/>
        <end position="187"/>
    </location>
</feature>
<dbReference type="SUPFAM" id="SSF49899">
    <property type="entry name" value="Concanavalin A-like lectins/glucanases"/>
    <property type="match status" value="2"/>
</dbReference>